<organism evidence="2 3">
    <name type="scientific">Geomonas oryzisoli</name>
    <dbReference type="NCBI Taxonomy" id="2847992"/>
    <lineage>
        <taxon>Bacteria</taxon>
        <taxon>Pseudomonadati</taxon>
        <taxon>Thermodesulfobacteriota</taxon>
        <taxon>Desulfuromonadia</taxon>
        <taxon>Geobacterales</taxon>
        <taxon>Geobacteraceae</taxon>
        <taxon>Geomonas</taxon>
    </lineage>
</organism>
<evidence type="ECO:0000256" key="1">
    <source>
        <dbReference type="SAM" id="SignalP"/>
    </source>
</evidence>
<feature type="signal peptide" evidence="1">
    <location>
        <begin position="1"/>
        <end position="22"/>
    </location>
</feature>
<feature type="chain" id="PRO_5045816358" description="Doubled CXXCH motif domain-containing protein" evidence="1">
    <location>
        <begin position="23"/>
        <end position="302"/>
    </location>
</feature>
<keyword evidence="1" id="KW-0732">Signal</keyword>
<sequence length="302" mass="31666">MKKLAVVAAVAGLAIGAAVAQGADSTGKGIVGSVHDLSGRGTGASGYNVSDPGQRICAFCHSPHHSANTNLEQSDTVANLDGTAAGTTYNIYAPLWSRDMSNQKVPDAYVSQTFNPSSLGKPYDPLIGPSRLCLTCHDGTIALDSYYGNKSMVAVQTFDEFNGPEGGGGVKSIGIAADPKGLSNDHPIGMRYSDFLGAKDENDTPYELMPTSTNFVDTTNTKTAWTVQSVLYRDPMDSTNVKDFVTCASCHDVHNGNAVGNKAPASNMRGFLLYGSQVNSAFCLTCHNKNGLQGVPDGTPTK</sequence>
<dbReference type="EMBL" id="CP076723">
    <property type="protein sequence ID" value="QWV92412.1"/>
    <property type="molecule type" value="Genomic_DNA"/>
</dbReference>
<name>A0ABX8J6Q6_9BACT</name>
<protein>
    <recommendedName>
        <fullName evidence="4">Doubled CXXCH motif domain-containing protein</fullName>
    </recommendedName>
</protein>
<proteinExistence type="predicted"/>
<gene>
    <name evidence="2" type="ORF">KP004_14520</name>
</gene>
<evidence type="ECO:0000313" key="3">
    <source>
        <dbReference type="Proteomes" id="UP000683557"/>
    </source>
</evidence>
<evidence type="ECO:0000313" key="2">
    <source>
        <dbReference type="EMBL" id="QWV92412.1"/>
    </source>
</evidence>
<accession>A0ABX8J6Q6</accession>
<dbReference type="RefSeq" id="WP_216799226.1">
    <property type="nucleotide sequence ID" value="NZ_CP076723.1"/>
</dbReference>
<evidence type="ECO:0008006" key="4">
    <source>
        <dbReference type="Google" id="ProtNLM"/>
    </source>
</evidence>
<dbReference type="Proteomes" id="UP000683557">
    <property type="component" value="Chromosome"/>
</dbReference>
<keyword evidence="3" id="KW-1185">Reference proteome</keyword>
<reference evidence="2 3" key="1">
    <citation type="submission" date="2021-06" db="EMBL/GenBank/DDBJ databases">
        <title>Gemonas diversity in paddy soil.</title>
        <authorList>
            <person name="Liu G."/>
        </authorList>
    </citation>
    <scope>NUCLEOTIDE SEQUENCE [LARGE SCALE GENOMIC DNA]</scope>
    <source>
        <strain evidence="2 3">RG10</strain>
    </source>
</reference>